<reference evidence="1" key="1">
    <citation type="journal article" name="DNA Res.">
        <title>The physiological potential of anammox bacteria as revealed by their core genome structure.</title>
        <authorList>
            <person name="Okubo T."/>
            <person name="Toyoda A."/>
            <person name="Fukuhara K."/>
            <person name="Uchiyama I."/>
            <person name="Harigaya Y."/>
            <person name="Kuroiwa M."/>
            <person name="Suzuki T."/>
            <person name="Murakami Y."/>
            <person name="Suwa Y."/>
            <person name="Takami H."/>
        </authorList>
    </citation>
    <scope>NUCLEOTIDE SEQUENCE</scope>
    <source>
        <strain evidence="1">317325-2</strain>
    </source>
</reference>
<protein>
    <submittedName>
        <fullName evidence="1">Uncharacterized protein</fullName>
    </submittedName>
</protein>
<gene>
    <name evidence="1" type="ORF">NPRO_06870</name>
</gene>
<dbReference type="KEGG" id="npy:NPRO_06870"/>
<proteinExistence type="predicted"/>
<sequence length="147" mass="16688">MPWGQYTVRMGLNAFAAELKRQIHENLSAGSPPPLGEFDEAEFRELCDFGAPQMGATLFEPQAFLFEFIYTNAPGGPRVFGVRVPSPERIVFLPVPSWVVEEIWQGEIDGRFEFYSEAVALVEALRRELDEAANAKWFGPRPPKRRE</sequence>
<dbReference type="Proteomes" id="UP000662873">
    <property type="component" value="Chromosome"/>
</dbReference>
<organism evidence="1 2">
    <name type="scientific">Candidatus Nitrosymbiomonas proteolyticus</name>
    <dbReference type="NCBI Taxonomy" id="2608984"/>
    <lineage>
        <taxon>Bacteria</taxon>
        <taxon>Bacillati</taxon>
        <taxon>Armatimonadota</taxon>
        <taxon>Armatimonadota incertae sedis</taxon>
        <taxon>Candidatus Nitrosymbiomonas</taxon>
    </lineage>
</organism>
<name>A0A809RTM2_9BACT</name>
<evidence type="ECO:0000313" key="1">
    <source>
        <dbReference type="EMBL" id="BBO23092.1"/>
    </source>
</evidence>
<evidence type="ECO:0000313" key="2">
    <source>
        <dbReference type="Proteomes" id="UP000662873"/>
    </source>
</evidence>
<dbReference type="AlphaFoldDB" id="A0A809RTM2"/>
<dbReference type="EMBL" id="AP021858">
    <property type="protein sequence ID" value="BBO23092.1"/>
    <property type="molecule type" value="Genomic_DNA"/>
</dbReference>
<accession>A0A809RTM2</accession>